<dbReference type="PROSITE" id="PS00837">
    <property type="entry name" value="ALADH_PNT_2"/>
    <property type="match status" value="1"/>
</dbReference>
<dbReference type="PANTHER" id="PTHR10160">
    <property type="entry name" value="NAD(P) TRANSHYDROGENASE"/>
    <property type="match status" value="1"/>
</dbReference>
<evidence type="ECO:0000256" key="4">
    <source>
        <dbReference type="ARBA" id="ARBA00022741"/>
    </source>
</evidence>
<evidence type="ECO:0000259" key="10">
    <source>
        <dbReference type="SMART" id="SM01003"/>
    </source>
</evidence>
<comment type="function">
    <text evidence="1">The transhydrogenation between NADH and NADP is coupled to respiration and ATP hydrolysis and functions as a proton pump across the membrane.</text>
</comment>
<sequence>MQIFAFPKEIITGEKRCALLPANVKAYKLSGARVLVESGLGESIHVSDEEYSAAGAEVITNRAELLTSAEVIISVHKLPLNELTLLKDSAKTLISFLDPFNDASYLQELQKNNITSISMEMLPRISRCQKMDALSSQASLAGYVMTMKAASKLPSILPMMMTPSGTLKPAKVFVIGAGVAGLQAIATAKRLGASVTAFDTRSVVAEQVQSLGGKFLEIDLGETGETSQGYAKALTTVQMEIQRQAQAKCIADSDIVITTAQLFGRKPPVLISEGTIALMKPGSVIVDMAAESGGNVQGSVAGEETVCHGVTVIGQGNWSNYVAKDASQMYANNIQHFISDIWCKENKALNIDLSGEVLSACVITHQGKIVSEMLLSLQKQAVA</sequence>
<dbReference type="InterPro" id="IPR008143">
    <property type="entry name" value="Ala_DH/PNT_CS2"/>
</dbReference>
<name>A0ABZ0GJZ3_9GAMM</name>
<dbReference type="SMART" id="SM01003">
    <property type="entry name" value="AlaDh_PNT_N"/>
    <property type="match status" value="1"/>
</dbReference>
<evidence type="ECO:0000256" key="6">
    <source>
        <dbReference type="ARBA" id="ARBA00022967"/>
    </source>
</evidence>
<dbReference type="Gene3D" id="3.40.50.720">
    <property type="entry name" value="NAD(P)-binding Rossmann-like Domain"/>
    <property type="match status" value="2"/>
</dbReference>
<dbReference type="SUPFAM" id="SSF51735">
    <property type="entry name" value="NAD(P)-binding Rossmann-fold domains"/>
    <property type="match status" value="1"/>
</dbReference>
<keyword evidence="6" id="KW-1278">Translocase</keyword>
<dbReference type="EC" id="7.1.1.1" evidence="3"/>
<dbReference type="PANTHER" id="PTHR10160:SF19">
    <property type="entry name" value="PROTON-TRANSLOCATING NAD(P)(+) TRANSHYDROGENASE"/>
    <property type="match status" value="1"/>
</dbReference>
<evidence type="ECO:0000256" key="5">
    <source>
        <dbReference type="ARBA" id="ARBA00022857"/>
    </source>
</evidence>
<dbReference type="SUPFAM" id="SSF52283">
    <property type="entry name" value="Formate/glycerate dehydrogenase catalytic domain-like"/>
    <property type="match status" value="1"/>
</dbReference>
<evidence type="ECO:0000256" key="2">
    <source>
        <dbReference type="ARBA" id="ARBA00005689"/>
    </source>
</evidence>
<keyword evidence="4" id="KW-0547">Nucleotide-binding</keyword>
<feature type="domain" description="Alanine dehydrogenase/pyridine nucleotide transhydrogenase NAD(H)-binding" evidence="9">
    <location>
        <begin position="150"/>
        <end position="314"/>
    </location>
</feature>
<keyword evidence="7" id="KW-0520">NAD</keyword>
<dbReference type="InterPro" id="IPR007698">
    <property type="entry name" value="AlaDH/PNT_NAD(H)-bd"/>
</dbReference>
<keyword evidence="12" id="KW-1185">Reference proteome</keyword>
<dbReference type="Pfam" id="PF01262">
    <property type="entry name" value="AlaDh_PNT_C"/>
    <property type="match status" value="1"/>
</dbReference>
<dbReference type="Proteomes" id="UP001301442">
    <property type="component" value="Chromosome"/>
</dbReference>
<accession>A0ABZ0GJZ3</accession>
<dbReference type="SMART" id="SM01002">
    <property type="entry name" value="AlaDh_PNT_C"/>
    <property type="match status" value="1"/>
</dbReference>
<evidence type="ECO:0000259" key="9">
    <source>
        <dbReference type="SMART" id="SM01002"/>
    </source>
</evidence>
<organism evidence="11 12">
    <name type="scientific">Thalassotalea fonticola</name>
    <dbReference type="NCBI Taxonomy" id="3065649"/>
    <lineage>
        <taxon>Bacteria</taxon>
        <taxon>Pseudomonadati</taxon>
        <taxon>Pseudomonadota</taxon>
        <taxon>Gammaproteobacteria</taxon>
        <taxon>Alteromonadales</taxon>
        <taxon>Colwelliaceae</taxon>
        <taxon>Thalassotalea</taxon>
    </lineage>
</organism>
<evidence type="ECO:0000256" key="1">
    <source>
        <dbReference type="ARBA" id="ARBA00003943"/>
    </source>
</evidence>
<evidence type="ECO:0000313" key="12">
    <source>
        <dbReference type="Proteomes" id="UP001301442"/>
    </source>
</evidence>
<dbReference type="Pfam" id="PF05222">
    <property type="entry name" value="AlaDh_PNT_N"/>
    <property type="match status" value="1"/>
</dbReference>
<proteinExistence type="inferred from homology"/>
<feature type="domain" description="Alanine dehydrogenase/pyridine nucleotide transhydrogenase N-terminal" evidence="10">
    <location>
        <begin position="5"/>
        <end position="141"/>
    </location>
</feature>
<dbReference type="InterPro" id="IPR007886">
    <property type="entry name" value="AlaDH/PNT_N"/>
</dbReference>
<evidence type="ECO:0000313" key="11">
    <source>
        <dbReference type="EMBL" id="WOH35728.1"/>
    </source>
</evidence>
<gene>
    <name evidence="11" type="ORF">RI844_10070</name>
</gene>
<evidence type="ECO:0000256" key="3">
    <source>
        <dbReference type="ARBA" id="ARBA00012943"/>
    </source>
</evidence>
<dbReference type="EMBL" id="CP136600">
    <property type="protein sequence ID" value="WOH35728.1"/>
    <property type="molecule type" value="Genomic_DNA"/>
</dbReference>
<evidence type="ECO:0000256" key="8">
    <source>
        <dbReference type="ARBA" id="ARBA00048202"/>
    </source>
</evidence>
<dbReference type="RefSeq" id="WP_348394544.1">
    <property type="nucleotide sequence ID" value="NZ_CP136600.1"/>
</dbReference>
<dbReference type="InterPro" id="IPR036291">
    <property type="entry name" value="NAD(P)-bd_dom_sf"/>
</dbReference>
<comment type="similarity">
    <text evidence="2">Belongs to the AlaDH/PNT family.</text>
</comment>
<keyword evidence="5" id="KW-0521">NADP</keyword>
<evidence type="ECO:0000256" key="7">
    <source>
        <dbReference type="ARBA" id="ARBA00023027"/>
    </source>
</evidence>
<dbReference type="CDD" id="cd05304">
    <property type="entry name" value="Rubrum_tdh"/>
    <property type="match status" value="1"/>
</dbReference>
<comment type="catalytic activity">
    <reaction evidence="8">
        <text>NAD(+) + NADPH + H(+)(in) = NADH + NADP(+) + H(+)(out)</text>
        <dbReference type="Rhea" id="RHEA:47992"/>
        <dbReference type="ChEBI" id="CHEBI:15378"/>
        <dbReference type="ChEBI" id="CHEBI:57540"/>
        <dbReference type="ChEBI" id="CHEBI:57783"/>
        <dbReference type="ChEBI" id="CHEBI:57945"/>
        <dbReference type="ChEBI" id="CHEBI:58349"/>
        <dbReference type="EC" id="7.1.1.1"/>
    </reaction>
</comment>
<protein>
    <recommendedName>
        <fullName evidence="3">proton-translocating NAD(P)(+) transhydrogenase</fullName>
        <ecNumber evidence="3">7.1.1.1</ecNumber>
    </recommendedName>
</protein>
<reference evidence="11 12" key="1">
    <citation type="submission" date="2023-09" db="EMBL/GenBank/DDBJ databases">
        <authorList>
            <person name="Qi X."/>
        </authorList>
    </citation>
    <scope>NUCLEOTIDE SEQUENCE [LARGE SCALE GENOMIC DNA]</scope>
    <source>
        <strain evidence="11 12">S1-1</strain>
    </source>
</reference>